<comment type="caution">
    <text evidence="2">The sequence shown here is derived from an EMBL/GenBank/DDBJ whole genome shotgun (WGS) entry which is preliminary data.</text>
</comment>
<dbReference type="Pfam" id="PF01177">
    <property type="entry name" value="Asp_Glu_race"/>
    <property type="match status" value="1"/>
</dbReference>
<dbReference type="InterPro" id="IPR052186">
    <property type="entry name" value="Hydantoin_racemase-like"/>
</dbReference>
<dbReference type="KEGG" id="tve:TRV_00382"/>
<sequence>MQLISAEYPTSSLKLPVENDCQVGGYSSLAGQAQTDSTPVDLSSEELEGLCKNGITCSVVNLNTGPISVESRTDKALAIPGLIAAAQREAQKGADAIVIDCFGDPGLDTLREVVDIPVLGVAQISMNICASLADTFGVVTILKESIPIIKDSVKAYGHEGRFVGCNAIDMRSLEIKGEVNEMTNRLAEHALALVREKGAHSIILGCTGFIGCAEEIKKRLELSGLDVPVVDPMPATVFSAIPLLRLGLRQSRESYPRSTIKETKGYIEF</sequence>
<dbReference type="RefSeq" id="XP_003025442.1">
    <property type="nucleotide sequence ID" value="XM_003025396.1"/>
</dbReference>
<proteinExistence type="inferred from homology"/>
<comment type="similarity">
    <text evidence="1">Belongs to the HyuE racemase family.</text>
</comment>
<dbReference type="SUPFAM" id="SSF53681">
    <property type="entry name" value="Aspartate/glutamate racemase"/>
    <property type="match status" value="1"/>
</dbReference>
<evidence type="ECO:0000313" key="2">
    <source>
        <dbReference type="EMBL" id="EFE44831.1"/>
    </source>
</evidence>
<dbReference type="Proteomes" id="UP000008383">
    <property type="component" value="Unassembled WGS sequence"/>
</dbReference>
<evidence type="ECO:0008006" key="4">
    <source>
        <dbReference type="Google" id="ProtNLM"/>
    </source>
</evidence>
<reference evidence="3" key="1">
    <citation type="journal article" date="2011" name="Genome Biol.">
        <title>Comparative and functional genomics provide insights into the pathogenicity of dermatophytic fungi.</title>
        <authorList>
            <person name="Burmester A."/>
            <person name="Shelest E."/>
            <person name="Gloeckner G."/>
            <person name="Heddergott C."/>
            <person name="Schindler S."/>
            <person name="Staib P."/>
            <person name="Heidel A."/>
            <person name="Felder M."/>
            <person name="Petzold A."/>
            <person name="Szafranski K."/>
            <person name="Feuermann M."/>
            <person name="Pedruzzi I."/>
            <person name="Priebe S."/>
            <person name="Groth M."/>
            <person name="Winkler R."/>
            <person name="Li W."/>
            <person name="Kniemeyer O."/>
            <person name="Schroeckh V."/>
            <person name="Hertweck C."/>
            <person name="Hube B."/>
            <person name="White T.C."/>
            <person name="Platzer M."/>
            <person name="Guthke R."/>
            <person name="Heitman J."/>
            <person name="Woestemeyer J."/>
            <person name="Zipfel P.F."/>
            <person name="Monod M."/>
            <person name="Brakhage A.A."/>
        </authorList>
    </citation>
    <scope>NUCLEOTIDE SEQUENCE [LARGE SCALE GENOMIC DNA]</scope>
    <source>
        <strain evidence="3">HKI 0517</strain>
    </source>
</reference>
<dbReference type="InterPro" id="IPR053714">
    <property type="entry name" value="Iso_Racemase_Enz_sf"/>
</dbReference>
<name>D4CZY8_TRIVH</name>
<keyword evidence="3" id="KW-1185">Reference proteome</keyword>
<dbReference type="AlphaFoldDB" id="D4CZY8"/>
<dbReference type="GO" id="GO:0047661">
    <property type="term" value="F:amino-acid racemase activity"/>
    <property type="evidence" value="ECO:0007669"/>
    <property type="project" value="InterPro"/>
</dbReference>
<dbReference type="HOGENOM" id="CLU_053002_0_0_1"/>
<dbReference type="PANTHER" id="PTHR28047">
    <property type="entry name" value="PROTEIN DCG1"/>
    <property type="match status" value="1"/>
</dbReference>
<dbReference type="PANTHER" id="PTHR28047:SF5">
    <property type="entry name" value="PROTEIN DCG1"/>
    <property type="match status" value="1"/>
</dbReference>
<dbReference type="OrthoDB" id="412018at2759"/>
<evidence type="ECO:0000256" key="1">
    <source>
        <dbReference type="ARBA" id="ARBA00038414"/>
    </source>
</evidence>
<protein>
    <recommendedName>
        <fullName evidence="4">Asp/Glu racemase</fullName>
    </recommendedName>
</protein>
<dbReference type="EMBL" id="ACYE01000020">
    <property type="protein sequence ID" value="EFE44831.1"/>
    <property type="molecule type" value="Genomic_DNA"/>
</dbReference>
<dbReference type="InterPro" id="IPR001920">
    <property type="entry name" value="Asp/Glu_race"/>
</dbReference>
<gene>
    <name evidence="2" type="ORF">TRV_00382</name>
</gene>
<dbReference type="GeneID" id="9581668"/>
<evidence type="ECO:0000313" key="3">
    <source>
        <dbReference type="Proteomes" id="UP000008383"/>
    </source>
</evidence>
<accession>D4CZY8</accession>
<dbReference type="InterPro" id="IPR015942">
    <property type="entry name" value="Asp/Glu/hydantoin_racemase"/>
</dbReference>
<dbReference type="Gene3D" id="3.40.50.12500">
    <property type="match status" value="1"/>
</dbReference>
<organism evidence="2 3">
    <name type="scientific">Trichophyton verrucosum (strain HKI 0517)</name>
    <dbReference type="NCBI Taxonomy" id="663202"/>
    <lineage>
        <taxon>Eukaryota</taxon>
        <taxon>Fungi</taxon>
        <taxon>Dikarya</taxon>
        <taxon>Ascomycota</taxon>
        <taxon>Pezizomycotina</taxon>
        <taxon>Eurotiomycetes</taxon>
        <taxon>Eurotiomycetidae</taxon>
        <taxon>Onygenales</taxon>
        <taxon>Arthrodermataceae</taxon>
        <taxon>Trichophyton</taxon>
    </lineage>
</organism>